<proteinExistence type="inferred from homology"/>
<dbReference type="InterPro" id="IPR018357">
    <property type="entry name" value="Hexapep_transf_CS"/>
</dbReference>
<comment type="caution">
    <text evidence="5">The sequence shown here is derived from an EMBL/GenBank/DDBJ whole genome shotgun (WGS) entry which is preliminary data.</text>
</comment>
<dbReference type="Pfam" id="PF00132">
    <property type="entry name" value="Hexapep"/>
    <property type="match status" value="1"/>
</dbReference>
<keyword evidence="4" id="KW-0012">Acyltransferase</keyword>
<keyword evidence="2 5" id="KW-0808">Transferase</keyword>
<name>M5U4W5_9BACT</name>
<dbReference type="SUPFAM" id="SSF51161">
    <property type="entry name" value="Trimeric LpxA-like enzymes"/>
    <property type="match status" value="1"/>
</dbReference>
<keyword evidence="6" id="KW-1185">Reference proteome</keyword>
<dbReference type="CDD" id="cd04647">
    <property type="entry name" value="LbH_MAT_like"/>
    <property type="match status" value="1"/>
</dbReference>
<dbReference type="OrthoDB" id="9812571at2"/>
<dbReference type="RefSeq" id="WP_008677201.1">
    <property type="nucleotide sequence ID" value="NZ_ANOH01000144.1"/>
</dbReference>
<dbReference type="EMBL" id="ANOH01000144">
    <property type="protein sequence ID" value="EMI56490.1"/>
    <property type="molecule type" value="Genomic_DNA"/>
</dbReference>
<keyword evidence="3" id="KW-0677">Repeat</keyword>
<reference evidence="5 6" key="1">
    <citation type="journal article" date="2013" name="Mar. Genomics">
        <title>Expression of sulfatases in Rhodopirellula baltica and the diversity of sulfatases in the genus Rhodopirellula.</title>
        <authorList>
            <person name="Wegner C.E."/>
            <person name="Richter-Heitmann T."/>
            <person name="Klindworth A."/>
            <person name="Klockow C."/>
            <person name="Richter M."/>
            <person name="Achstetter T."/>
            <person name="Glockner F.O."/>
            <person name="Harder J."/>
        </authorList>
    </citation>
    <scope>NUCLEOTIDE SEQUENCE [LARGE SCALE GENOMIC DNA]</scope>
    <source>
        <strain evidence="5 6">SM41</strain>
    </source>
</reference>
<gene>
    <name evidence="5" type="ORF">RSSM_02081</name>
</gene>
<dbReference type="InterPro" id="IPR001451">
    <property type="entry name" value="Hexapep"/>
</dbReference>
<accession>M5U4W5</accession>
<protein>
    <submittedName>
        <fullName evidence="5">Serine O-acetyltransferase</fullName>
    </submittedName>
</protein>
<evidence type="ECO:0000256" key="2">
    <source>
        <dbReference type="ARBA" id="ARBA00022679"/>
    </source>
</evidence>
<dbReference type="InterPro" id="IPR051159">
    <property type="entry name" value="Hexapeptide_acetyltransf"/>
</dbReference>
<comment type="similarity">
    <text evidence="1">Belongs to the transferase hexapeptide repeat family.</text>
</comment>
<dbReference type="AlphaFoldDB" id="M5U4W5"/>
<dbReference type="Proteomes" id="UP000011885">
    <property type="component" value="Unassembled WGS sequence"/>
</dbReference>
<sequence length="162" mass="17577">MKAFLRQSASRVFRKLFWSCFQHLVQEVVLKSPRIFGDESRLKIHPSAQVNDALFNLVSGPVYVGEYAFFGHGVNVITGPHNPALTGEQRKDQFPPEGNDVHISNGVWIGSNATILGPCRIGENAVVGAMALVRADVPANVIVAGVPAKVIRHLDKNALVGQ</sequence>
<dbReference type="GO" id="GO:0005829">
    <property type="term" value="C:cytosol"/>
    <property type="evidence" value="ECO:0007669"/>
    <property type="project" value="TreeGrafter"/>
</dbReference>
<dbReference type="InterPro" id="IPR011004">
    <property type="entry name" value="Trimer_LpxA-like_sf"/>
</dbReference>
<evidence type="ECO:0000313" key="6">
    <source>
        <dbReference type="Proteomes" id="UP000011885"/>
    </source>
</evidence>
<dbReference type="Gene3D" id="2.160.10.10">
    <property type="entry name" value="Hexapeptide repeat proteins"/>
    <property type="match status" value="1"/>
</dbReference>
<dbReference type="PATRIC" id="fig|1263870.3.peg.2222"/>
<dbReference type="GO" id="GO:0008374">
    <property type="term" value="F:O-acyltransferase activity"/>
    <property type="evidence" value="ECO:0007669"/>
    <property type="project" value="TreeGrafter"/>
</dbReference>
<dbReference type="PROSITE" id="PS00101">
    <property type="entry name" value="HEXAPEP_TRANSFERASES"/>
    <property type="match status" value="1"/>
</dbReference>
<dbReference type="PANTHER" id="PTHR23416">
    <property type="entry name" value="SIALIC ACID SYNTHASE-RELATED"/>
    <property type="match status" value="1"/>
</dbReference>
<dbReference type="PANTHER" id="PTHR23416:SF23">
    <property type="entry name" value="ACETYLTRANSFERASE C18B11.09C-RELATED"/>
    <property type="match status" value="1"/>
</dbReference>
<evidence type="ECO:0000313" key="5">
    <source>
        <dbReference type="EMBL" id="EMI56490.1"/>
    </source>
</evidence>
<evidence type="ECO:0000256" key="1">
    <source>
        <dbReference type="ARBA" id="ARBA00007274"/>
    </source>
</evidence>
<evidence type="ECO:0000256" key="3">
    <source>
        <dbReference type="ARBA" id="ARBA00022737"/>
    </source>
</evidence>
<organism evidence="5 6">
    <name type="scientific">Rhodopirellula sallentina SM41</name>
    <dbReference type="NCBI Taxonomy" id="1263870"/>
    <lineage>
        <taxon>Bacteria</taxon>
        <taxon>Pseudomonadati</taxon>
        <taxon>Planctomycetota</taxon>
        <taxon>Planctomycetia</taxon>
        <taxon>Pirellulales</taxon>
        <taxon>Pirellulaceae</taxon>
        <taxon>Rhodopirellula</taxon>
    </lineage>
</organism>
<evidence type="ECO:0000256" key="4">
    <source>
        <dbReference type="ARBA" id="ARBA00023315"/>
    </source>
</evidence>